<evidence type="ECO:0000256" key="2">
    <source>
        <dbReference type="ARBA" id="ARBA00023067"/>
    </source>
</evidence>
<proteinExistence type="inferred from homology"/>
<name>A0A831X6L1_9BACT</name>
<evidence type="ECO:0000256" key="3">
    <source>
        <dbReference type="ARBA" id="ARBA00023125"/>
    </source>
</evidence>
<evidence type="ECO:0000313" key="5">
    <source>
        <dbReference type="EMBL" id="HEG90162.1"/>
    </source>
</evidence>
<keyword evidence="2" id="KW-0226">DNA condensation</keyword>
<dbReference type="PANTHER" id="PTHR33175">
    <property type="entry name" value="DNA-BINDING PROTEIN HU"/>
    <property type="match status" value="1"/>
</dbReference>
<organism evidence="5">
    <name type="scientific">Thermorudis peleae</name>
    <dbReference type="NCBI Taxonomy" id="1382356"/>
    <lineage>
        <taxon>Bacteria</taxon>
        <taxon>Pseudomonadati</taxon>
        <taxon>Thermomicrobiota</taxon>
        <taxon>Thermomicrobia</taxon>
        <taxon>Thermomicrobia incertae sedis</taxon>
        <taxon>Thermorudis</taxon>
    </lineage>
</organism>
<evidence type="ECO:0008006" key="6">
    <source>
        <dbReference type="Google" id="ProtNLM"/>
    </source>
</evidence>
<dbReference type="AlphaFoldDB" id="A0A831X6L1"/>
<dbReference type="PANTHER" id="PTHR33175:SF3">
    <property type="entry name" value="DNA-BINDING PROTEIN HU-BETA"/>
    <property type="match status" value="1"/>
</dbReference>
<evidence type="ECO:0000256" key="1">
    <source>
        <dbReference type="ARBA" id="ARBA00010529"/>
    </source>
</evidence>
<evidence type="ECO:0000256" key="4">
    <source>
        <dbReference type="RuleBase" id="RU003939"/>
    </source>
</evidence>
<dbReference type="SUPFAM" id="SSF47729">
    <property type="entry name" value="IHF-like DNA-binding proteins"/>
    <property type="match status" value="1"/>
</dbReference>
<dbReference type="InterPro" id="IPR010992">
    <property type="entry name" value="IHF-like_DNA-bd_dom_sf"/>
</dbReference>
<dbReference type="Pfam" id="PF00216">
    <property type="entry name" value="Bac_DNA_binding"/>
    <property type="match status" value="1"/>
</dbReference>
<sequence>MKKAELVSRVAQHSGQTVEETTRIVESMIEVIQEALRRGEAVQVAGFGSFRRRYLTPRQVPHPRTGEVRDIAGRFVPAFVPSKRFRRAVGFQGQRWRSEAMGGQEVTREGLNETVEMRAPSARRVQASTDQLSRKVGVHLYLPQSVVVGEIFVSEPSLVNFLEVAGACLYVHNGVAFPYLEGSPPVRTREVAVRKDDVLFIVARGEVAAEVPPDAQTDVQAMCGPFTVRGKSALPWASLIRELSNRQQRFIPLWQVTVYGPSRASFSEGAVLLGLSQLALLGI</sequence>
<comment type="similarity">
    <text evidence="1 4">Belongs to the bacterial histone-like protein family.</text>
</comment>
<dbReference type="Gene3D" id="4.10.520.10">
    <property type="entry name" value="IHF-like DNA-binding proteins"/>
    <property type="match status" value="1"/>
</dbReference>
<dbReference type="GO" id="GO:0030527">
    <property type="term" value="F:structural constituent of chromatin"/>
    <property type="evidence" value="ECO:0007669"/>
    <property type="project" value="InterPro"/>
</dbReference>
<protein>
    <recommendedName>
        <fullName evidence="6">HU family DNA-binding protein</fullName>
    </recommendedName>
</protein>
<dbReference type="CDD" id="cd13831">
    <property type="entry name" value="HU"/>
    <property type="match status" value="1"/>
</dbReference>
<reference evidence="5" key="1">
    <citation type="journal article" date="2020" name="mSystems">
        <title>Genome- and Community-Level Interaction Insights into Carbon Utilization and Element Cycling Functions of Hydrothermarchaeota in Hydrothermal Sediment.</title>
        <authorList>
            <person name="Zhou Z."/>
            <person name="Liu Y."/>
            <person name="Xu W."/>
            <person name="Pan J."/>
            <person name="Luo Z.H."/>
            <person name="Li M."/>
        </authorList>
    </citation>
    <scope>NUCLEOTIDE SEQUENCE [LARGE SCALE GENOMIC DNA]</scope>
    <source>
        <strain evidence="5">SpSt-210</strain>
    </source>
</reference>
<dbReference type="EMBL" id="DSIY01000039">
    <property type="protein sequence ID" value="HEG90162.1"/>
    <property type="molecule type" value="Genomic_DNA"/>
</dbReference>
<accession>A0A831X6L1</accession>
<comment type="caution">
    <text evidence="5">The sequence shown here is derived from an EMBL/GenBank/DDBJ whole genome shotgun (WGS) entry which is preliminary data.</text>
</comment>
<dbReference type="InterPro" id="IPR000119">
    <property type="entry name" value="Hist_DNA-bd"/>
</dbReference>
<gene>
    <name evidence="5" type="ORF">ENP34_01760</name>
</gene>
<dbReference type="SMART" id="SM00411">
    <property type="entry name" value="BHL"/>
    <property type="match status" value="1"/>
</dbReference>
<dbReference type="GO" id="GO:0030261">
    <property type="term" value="P:chromosome condensation"/>
    <property type="evidence" value="ECO:0007669"/>
    <property type="project" value="UniProtKB-KW"/>
</dbReference>
<keyword evidence="3" id="KW-0238">DNA-binding</keyword>
<dbReference type="PRINTS" id="PR01727">
    <property type="entry name" value="DNABINDINGHU"/>
</dbReference>
<dbReference type="GO" id="GO:0003677">
    <property type="term" value="F:DNA binding"/>
    <property type="evidence" value="ECO:0007669"/>
    <property type="project" value="UniProtKB-KW"/>
</dbReference>